<keyword evidence="1" id="KW-0812">Transmembrane</keyword>
<name>A0A1E5IX12_SHECO</name>
<sequence length="155" mass="16207">MFPNTSSRPSTSQMNIGLAKQQGSALVIGIFVITVMFLMAAALVNILNDADEQVNLEVLGTRAFATANSGADAALAQLFPLSGLPADRVCAANSSWTPPDLVGFHGCTVAMTCKATTFSGVTQYLITSEATCAVGNCDGDSCIRVNRKVEVEARD</sequence>
<protein>
    <submittedName>
        <fullName evidence="2">MSHA biogenesis protein MshP</fullName>
    </submittedName>
</protein>
<dbReference type="Proteomes" id="UP000095230">
    <property type="component" value="Unassembled WGS sequence"/>
</dbReference>
<gene>
    <name evidence="2" type="ORF">BEL05_12730</name>
</gene>
<evidence type="ECO:0000313" key="2">
    <source>
        <dbReference type="EMBL" id="OEG75026.1"/>
    </source>
</evidence>
<evidence type="ECO:0000256" key="1">
    <source>
        <dbReference type="SAM" id="Phobius"/>
    </source>
</evidence>
<accession>A0A1E5IX12</accession>
<dbReference type="OrthoDB" id="5768004at2"/>
<dbReference type="AlphaFoldDB" id="A0A1E5IX12"/>
<organism evidence="2 3">
    <name type="scientific">Shewanella colwelliana</name>
    <name type="common">Alteromonas colwelliana</name>
    <dbReference type="NCBI Taxonomy" id="23"/>
    <lineage>
        <taxon>Bacteria</taxon>
        <taxon>Pseudomonadati</taxon>
        <taxon>Pseudomonadota</taxon>
        <taxon>Gammaproteobacteria</taxon>
        <taxon>Alteromonadales</taxon>
        <taxon>Shewanellaceae</taxon>
        <taxon>Shewanella</taxon>
    </lineage>
</organism>
<dbReference type="STRING" id="23.BEL05_12730"/>
<feature type="transmembrane region" description="Helical" evidence="1">
    <location>
        <begin position="24"/>
        <end position="47"/>
    </location>
</feature>
<keyword evidence="1" id="KW-0472">Membrane</keyword>
<dbReference type="EMBL" id="MCBT01000013">
    <property type="protein sequence ID" value="OEG75026.1"/>
    <property type="molecule type" value="Genomic_DNA"/>
</dbReference>
<reference evidence="2 3" key="1">
    <citation type="submission" date="2016-07" db="EMBL/GenBank/DDBJ databases">
        <title>Whole-genome of two Shewanella species isolated from a digestive organ of sea cucumber Apostichopus japonicus Selenka 1867.</title>
        <authorList>
            <person name="Hong H.-H."/>
            <person name="Choi H."/>
            <person name="Cheon S."/>
            <person name="Oh J.-S."/>
            <person name="Lee H.-G."/>
            <person name="Park C."/>
        </authorList>
    </citation>
    <scope>NUCLEOTIDE SEQUENCE [LARGE SCALE GENOMIC DNA]</scope>
    <source>
        <strain evidence="2 3">CSB03KR</strain>
    </source>
</reference>
<comment type="caution">
    <text evidence="2">The sequence shown here is derived from an EMBL/GenBank/DDBJ whole genome shotgun (WGS) entry which is preliminary data.</text>
</comment>
<keyword evidence="1" id="KW-1133">Transmembrane helix</keyword>
<evidence type="ECO:0000313" key="3">
    <source>
        <dbReference type="Proteomes" id="UP000095230"/>
    </source>
</evidence>
<proteinExistence type="predicted"/>